<name>A0A2R5G8H1_9STRA</name>
<dbReference type="InterPro" id="IPR018490">
    <property type="entry name" value="cNMP-bd_dom_sf"/>
</dbReference>
<comment type="caution">
    <text evidence="3">The sequence shown here is derived from an EMBL/GenBank/DDBJ whole genome shotgun (WGS) entry which is preliminary data.</text>
</comment>
<dbReference type="SUPFAM" id="SSF51206">
    <property type="entry name" value="cAMP-binding domain-like"/>
    <property type="match status" value="2"/>
</dbReference>
<dbReference type="EMBL" id="BEYU01000029">
    <property type="protein sequence ID" value="GBG27347.1"/>
    <property type="molecule type" value="Genomic_DNA"/>
</dbReference>
<feature type="compositionally biased region" description="Polar residues" evidence="1">
    <location>
        <begin position="22"/>
        <end position="31"/>
    </location>
</feature>
<evidence type="ECO:0000256" key="1">
    <source>
        <dbReference type="SAM" id="MobiDB-lite"/>
    </source>
</evidence>
<evidence type="ECO:0000313" key="3">
    <source>
        <dbReference type="EMBL" id="GBG27347.1"/>
    </source>
</evidence>
<dbReference type="AlphaFoldDB" id="A0A2R5G8H1"/>
<proteinExistence type="predicted"/>
<protein>
    <submittedName>
        <fullName evidence="3">Potassium voltage-gated channel subfamily H member 6</fullName>
    </submittedName>
</protein>
<accession>A0A2R5G8H1</accession>
<dbReference type="InterPro" id="IPR000595">
    <property type="entry name" value="cNMP-bd_dom"/>
</dbReference>
<dbReference type="PANTHER" id="PTHR23011:SF28">
    <property type="entry name" value="CYCLIC NUCLEOTIDE-BINDING DOMAIN CONTAINING PROTEIN"/>
    <property type="match status" value="1"/>
</dbReference>
<sequence length="690" mass="77562">MTMAAEDAGGETAQGSKDAPYGTTSEGNQTKPEVEPDCNATKREGDQADNASEMSIVAVSRAGVDEQRLLLRSRESEATVMSGHPASGDSLVVPRRAVVMREIEIQKAKVREKFALLKALEHDESYTNKQKPNSQMLQEQQQEQEQGHQPPQITSKQRRQAAKRYAELESLRTALDEAQNEESVFPEWLSRREDFQCVFPRYSSKPMELEDLVLFGMDKEVKLRTSMDIDTTVRFVQRCPAFKDMSPDLCRGLTKFMHISRHPPGTTLFEQNEAANVVYFILRGCVELRRGPSAAAGGERRQEEIQLGATFTRKLRRGECCGIEALSLDLDRTNRYEARCVADDTACSGSSDTRAVKSPGAEESLAGAGASSMYASMRRSPLVSMDETAVSAPDIVLLALSGQDCRTTTKVHLQSQHARLSKFLQTQLPLFRGWSKHRVNQVAPLLVERRYRPGDVIQRTGDPAGDLFFVYQGTCDAEREVSRVHTNRWPKALSRDRAANLRGIEHEQRETRMVKSVKLAELRPGTYFGEEALIGYSKRRTTVTATRMTTLLCLPKENLHEMFSTRMVQDIKQRHDALFTSDEEILAEHEHTQRLEREYELLKRAAFGPAYLRRAQQRRLQAQGDNNTQHRSRGVRHSQSAPLLTNTSVVLPSRTPGKALPKSRASGKTRHVSASQSTTALPSLHTRIRR</sequence>
<feature type="region of interest" description="Disordered" evidence="1">
    <location>
        <begin position="125"/>
        <end position="161"/>
    </location>
</feature>
<gene>
    <name evidence="3" type="ORF">FCC1311_035692</name>
</gene>
<dbReference type="SMART" id="SM00100">
    <property type="entry name" value="cNMP"/>
    <property type="match status" value="2"/>
</dbReference>
<dbReference type="Gene3D" id="2.60.120.10">
    <property type="entry name" value="Jelly Rolls"/>
    <property type="match status" value="2"/>
</dbReference>
<feature type="compositionally biased region" description="Polar residues" evidence="1">
    <location>
        <begin position="637"/>
        <end position="650"/>
    </location>
</feature>
<dbReference type="Pfam" id="PF00027">
    <property type="entry name" value="cNMP_binding"/>
    <property type="match status" value="1"/>
</dbReference>
<dbReference type="PROSITE" id="PS50042">
    <property type="entry name" value="CNMP_BINDING_3"/>
    <property type="match status" value="2"/>
</dbReference>
<dbReference type="PANTHER" id="PTHR23011">
    <property type="entry name" value="CYCLIC NUCLEOTIDE-BINDING DOMAIN CONTAINING PROTEIN"/>
    <property type="match status" value="1"/>
</dbReference>
<evidence type="ECO:0000259" key="2">
    <source>
        <dbReference type="PROSITE" id="PS50042"/>
    </source>
</evidence>
<dbReference type="CDD" id="cd00038">
    <property type="entry name" value="CAP_ED"/>
    <property type="match status" value="2"/>
</dbReference>
<feature type="compositionally biased region" description="Polar residues" evidence="1">
    <location>
        <begin position="127"/>
        <end position="137"/>
    </location>
</feature>
<dbReference type="InterPro" id="IPR014710">
    <property type="entry name" value="RmlC-like_jellyroll"/>
</dbReference>
<evidence type="ECO:0000313" key="4">
    <source>
        <dbReference type="Proteomes" id="UP000241890"/>
    </source>
</evidence>
<keyword evidence="4" id="KW-1185">Reference proteome</keyword>
<feature type="region of interest" description="Disordered" evidence="1">
    <location>
        <begin position="1"/>
        <end position="53"/>
    </location>
</feature>
<feature type="compositionally biased region" description="Polar residues" evidence="1">
    <location>
        <begin position="672"/>
        <end position="681"/>
    </location>
</feature>
<dbReference type="InParanoid" id="A0A2R5G8H1"/>
<dbReference type="OrthoDB" id="2021138at2759"/>
<feature type="region of interest" description="Disordered" evidence="1">
    <location>
        <begin position="619"/>
        <end position="690"/>
    </location>
</feature>
<dbReference type="Proteomes" id="UP000241890">
    <property type="component" value="Unassembled WGS sequence"/>
</dbReference>
<organism evidence="3 4">
    <name type="scientific">Hondaea fermentalgiana</name>
    <dbReference type="NCBI Taxonomy" id="2315210"/>
    <lineage>
        <taxon>Eukaryota</taxon>
        <taxon>Sar</taxon>
        <taxon>Stramenopiles</taxon>
        <taxon>Bigyra</taxon>
        <taxon>Labyrinthulomycetes</taxon>
        <taxon>Thraustochytrida</taxon>
        <taxon>Thraustochytriidae</taxon>
        <taxon>Hondaea</taxon>
    </lineage>
</organism>
<feature type="domain" description="Cyclic nucleotide-binding" evidence="2">
    <location>
        <begin position="241"/>
        <end position="339"/>
    </location>
</feature>
<reference evidence="3 4" key="1">
    <citation type="submission" date="2017-12" db="EMBL/GenBank/DDBJ databases">
        <title>Sequencing, de novo assembly and annotation of complete genome of a new Thraustochytrid species, strain FCC1311.</title>
        <authorList>
            <person name="Sedici K."/>
            <person name="Godart F."/>
            <person name="Aiese Cigliano R."/>
            <person name="Sanseverino W."/>
            <person name="Barakat M."/>
            <person name="Ortet P."/>
            <person name="Marechal E."/>
            <person name="Cagnac O."/>
            <person name="Amato A."/>
        </authorList>
    </citation>
    <scope>NUCLEOTIDE SEQUENCE [LARGE SCALE GENOMIC DNA]</scope>
</reference>
<feature type="domain" description="Cyclic nucleotide-binding" evidence="2">
    <location>
        <begin position="430"/>
        <end position="563"/>
    </location>
</feature>